<feature type="chain" id="PRO_5039897584" evidence="1">
    <location>
        <begin position="22"/>
        <end position="227"/>
    </location>
</feature>
<accession>A0A9J6ZWH4</accession>
<dbReference type="EMBL" id="CP090569">
    <property type="protein sequence ID" value="USF87148.1"/>
    <property type="molecule type" value="Genomic_DNA"/>
</dbReference>
<evidence type="ECO:0000313" key="2">
    <source>
        <dbReference type="EMBL" id="USF87148.1"/>
    </source>
</evidence>
<dbReference type="RefSeq" id="WP_005964125.1">
    <property type="nucleotide sequence ID" value="NZ_CP090569.1"/>
</dbReference>
<organism evidence="2 3">
    <name type="scientific">Candidatus Endoriftia persephonae</name>
    <dbReference type="NCBI Taxonomy" id="393765"/>
    <lineage>
        <taxon>Bacteria</taxon>
        <taxon>Pseudomonadati</taxon>
        <taxon>Pseudomonadota</taxon>
        <taxon>Gammaproteobacteria</taxon>
        <taxon>Chromatiales</taxon>
        <taxon>Sedimenticolaceae</taxon>
        <taxon>Candidatus Endoriftia</taxon>
    </lineage>
</organism>
<proteinExistence type="predicted"/>
<dbReference type="AlphaFoldDB" id="A0A9J6ZWH4"/>
<evidence type="ECO:0000256" key="1">
    <source>
        <dbReference type="SAM" id="SignalP"/>
    </source>
</evidence>
<reference evidence="2" key="1">
    <citation type="journal article" date="2022" name="Mol. Ecol. Resour.">
        <title>The complete and closed genome of the facultative generalist Candidatus Endoriftia persephone from deep-sea hydrothermal vents.</title>
        <authorList>
            <person name="de Oliveira A.L."/>
            <person name="Srivastava A."/>
            <person name="Espada-Hinojosa S."/>
            <person name="Bright M."/>
        </authorList>
    </citation>
    <scope>NUCLEOTIDE SEQUENCE</scope>
    <source>
        <strain evidence="2">Tica-EPR-9o50.N</strain>
    </source>
</reference>
<gene>
    <name evidence="2" type="ORF">L0Y14_13530</name>
</gene>
<evidence type="ECO:0000313" key="3">
    <source>
        <dbReference type="Proteomes" id="UP001056649"/>
    </source>
</evidence>
<keyword evidence="1" id="KW-0732">Signal</keyword>
<feature type="signal peptide" evidence="1">
    <location>
        <begin position="1"/>
        <end position="21"/>
    </location>
</feature>
<name>A0A9J6ZWH4_9GAMM</name>
<dbReference type="InterPro" id="IPR013424">
    <property type="entry name" value="Ice-binding_C"/>
</dbReference>
<dbReference type="NCBIfam" id="TIGR02595">
    <property type="entry name" value="PEP_CTERM"/>
    <property type="match status" value="1"/>
</dbReference>
<keyword evidence="3" id="KW-1185">Reference proteome</keyword>
<dbReference type="Proteomes" id="UP001056649">
    <property type="component" value="Chromosome"/>
</dbReference>
<dbReference type="KEGG" id="eps:L0Y14_13530"/>
<protein>
    <submittedName>
        <fullName evidence="2">PEP-CTERM sorting domain-containing protein</fullName>
    </submittedName>
</protein>
<sequence>MKKIAALALLPLILASLQANAYVVHENGSTAELGSVGDNTFSFLDKFVAMDFSVGSETLLDGLTFNAITKASTLTPTVQVALYNNATGSVGTELFRGTFAIDLIEITGIFGSDIQRSYSLTLSDWLLGPGDYWIALQADPAQFAMHWTRIGTVGLDGMIGDEIGTSGGYTVPTNDTYFLLTGHDPIVPPPTPAAEPSAILLFSLGIAGLGIARRKRNKPHLSAHSDG</sequence>